<feature type="region of interest" description="Disordered" evidence="2">
    <location>
        <begin position="383"/>
        <end position="468"/>
    </location>
</feature>
<feature type="coiled-coil region" evidence="1">
    <location>
        <begin position="84"/>
        <end position="111"/>
    </location>
</feature>
<evidence type="ECO:0000256" key="1">
    <source>
        <dbReference type="SAM" id="Coils"/>
    </source>
</evidence>
<evidence type="ECO:0008006" key="4">
    <source>
        <dbReference type="Google" id="ProtNLM"/>
    </source>
</evidence>
<name>A0A6L2LER3_TANCI</name>
<dbReference type="EMBL" id="BKCJ010004165">
    <property type="protein sequence ID" value="GEU59397.1"/>
    <property type="molecule type" value="Genomic_DNA"/>
</dbReference>
<accession>A0A6L2LER3</accession>
<dbReference type="AlphaFoldDB" id="A0A6L2LER3"/>
<gene>
    <name evidence="3" type="ORF">Tci_031375</name>
</gene>
<protein>
    <recommendedName>
        <fullName evidence="4">Integrase, catalytic region, zinc finger, CCHC-type, peptidase aspartic, catalytic</fullName>
    </recommendedName>
</protein>
<evidence type="ECO:0000256" key="2">
    <source>
        <dbReference type="SAM" id="MobiDB-lite"/>
    </source>
</evidence>
<sequence>MLCRPRPNSNALNRVAIGYKNPLCLTRAKQVHPALYNGHKIIKDNHTPAIMHNSKDTLEIAETTRKKMNDKMNDPECVTRKGIQKALTKEVKEMKDVFEELEAEVAQYAVDRKHDAIELKKLLIVNDNLIAECLSQEVFCVATNSELNVVRFTEIHVANTTAKTRCLALEAELANLRETNNHENQKELINHFSKLEVSHLNLQLKYQNLKDRIGNNPPTPDKHTPDFDSVFVIGKMQASFQGKDNVILQLKKQLSQLQMTRSDTDRTLRHYKELYDSIKITRAKHIKQVTKLTTENVNLKTCVSKATVNPQVSARDKHAIDVELIVPRLRNNSDAHLDCLRHLKESVETIYDIVEEAKVVRPRDRSIVSASRYTKHSQKLLEKKQVTIAKPSDKSDSTTHRHVVPVKSQKTNVPMPPSTGVNSCLNASGSQPKSHVKANRISPAKGDNKLSVDDQPRKNKSHLRTSNRIDSSSRLKRTVINSNSDSICQTCNK</sequence>
<feature type="compositionally biased region" description="Polar residues" evidence="2">
    <location>
        <begin position="419"/>
        <end position="433"/>
    </location>
</feature>
<feature type="coiled-coil region" evidence="1">
    <location>
        <begin position="159"/>
        <end position="186"/>
    </location>
</feature>
<reference evidence="3" key="1">
    <citation type="journal article" date="2019" name="Sci. Rep.">
        <title>Draft genome of Tanacetum cinerariifolium, the natural source of mosquito coil.</title>
        <authorList>
            <person name="Yamashiro T."/>
            <person name="Shiraishi A."/>
            <person name="Satake H."/>
            <person name="Nakayama K."/>
        </authorList>
    </citation>
    <scope>NUCLEOTIDE SEQUENCE</scope>
</reference>
<keyword evidence="1" id="KW-0175">Coiled coil</keyword>
<feature type="compositionally biased region" description="Basic and acidic residues" evidence="2">
    <location>
        <begin position="383"/>
        <end position="399"/>
    </location>
</feature>
<organism evidence="3">
    <name type="scientific">Tanacetum cinerariifolium</name>
    <name type="common">Dalmatian daisy</name>
    <name type="synonym">Chrysanthemum cinerariifolium</name>
    <dbReference type="NCBI Taxonomy" id="118510"/>
    <lineage>
        <taxon>Eukaryota</taxon>
        <taxon>Viridiplantae</taxon>
        <taxon>Streptophyta</taxon>
        <taxon>Embryophyta</taxon>
        <taxon>Tracheophyta</taxon>
        <taxon>Spermatophyta</taxon>
        <taxon>Magnoliopsida</taxon>
        <taxon>eudicotyledons</taxon>
        <taxon>Gunneridae</taxon>
        <taxon>Pentapetalae</taxon>
        <taxon>asterids</taxon>
        <taxon>campanulids</taxon>
        <taxon>Asterales</taxon>
        <taxon>Asteraceae</taxon>
        <taxon>Asteroideae</taxon>
        <taxon>Anthemideae</taxon>
        <taxon>Anthemidinae</taxon>
        <taxon>Tanacetum</taxon>
    </lineage>
</organism>
<proteinExistence type="predicted"/>
<feature type="compositionally biased region" description="Basic and acidic residues" evidence="2">
    <location>
        <begin position="446"/>
        <end position="457"/>
    </location>
</feature>
<evidence type="ECO:0000313" key="3">
    <source>
        <dbReference type="EMBL" id="GEU59397.1"/>
    </source>
</evidence>
<comment type="caution">
    <text evidence="3">The sequence shown here is derived from an EMBL/GenBank/DDBJ whole genome shotgun (WGS) entry which is preliminary data.</text>
</comment>